<feature type="transmembrane region" description="Helical" evidence="2">
    <location>
        <begin position="202"/>
        <end position="220"/>
    </location>
</feature>
<feature type="compositionally biased region" description="Low complexity" evidence="1">
    <location>
        <begin position="11"/>
        <end position="20"/>
    </location>
</feature>
<feature type="transmembrane region" description="Helical" evidence="2">
    <location>
        <begin position="407"/>
        <end position="429"/>
    </location>
</feature>
<feature type="transmembrane region" description="Helical" evidence="2">
    <location>
        <begin position="128"/>
        <end position="147"/>
    </location>
</feature>
<feature type="transmembrane region" description="Helical" evidence="2">
    <location>
        <begin position="441"/>
        <end position="465"/>
    </location>
</feature>
<proteinExistence type="predicted"/>
<keyword evidence="2" id="KW-0812">Transmembrane</keyword>
<feature type="transmembrane region" description="Helical" evidence="2">
    <location>
        <begin position="506"/>
        <end position="528"/>
    </location>
</feature>
<feature type="transmembrane region" description="Helical" evidence="2">
    <location>
        <begin position="335"/>
        <end position="359"/>
    </location>
</feature>
<evidence type="ECO:0000256" key="1">
    <source>
        <dbReference type="SAM" id="MobiDB-lite"/>
    </source>
</evidence>
<feature type="transmembrane region" description="Helical" evidence="2">
    <location>
        <begin position="534"/>
        <end position="554"/>
    </location>
</feature>
<evidence type="ECO:0000313" key="4">
    <source>
        <dbReference type="Proteomes" id="UP000676565"/>
    </source>
</evidence>
<feature type="transmembrane region" description="Helical" evidence="2">
    <location>
        <begin position="84"/>
        <end position="107"/>
    </location>
</feature>
<feature type="transmembrane region" description="Helical" evidence="2">
    <location>
        <begin position="287"/>
        <end position="315"/>
    </location>
</feature>
<dbReference type="Proteomes" id="UP000676565">
    <property type="component" value="Unassembled WGS sequence"/>
</dbReference>
<evidence type="ECO:0000256" key="2">
    <source>
        <dbReference type="SAM" id="Phobius"/>
    </source>
</evidence>
<comment type="caution">
    <text evidence="3">The sequence shown here is derived from an EMBL/GenBank/DDBJ whole genome shotgun (WGS) entry which is preliminary data.</text>
</comment>
<feature type="region of interest" description="Disordered" evidence="1">
    <location>
        <begin position="1"/>
        <end position="45"/>
    </location>
</feature>
<protein>
    <submittedName>
        <fullName evidence="3">Amino acid transporter</fullName>
    </submittedName>
</protein>
<name>A0ABS5C3S8_9BACT</name>
<dbReference type="RefSeq" id="WP_210661562.1">
    <property type="nucleotide sequence ID" value="NZ_JAGKQQ010000001.1"/>
</dbReference>
<organism evidence="3 4">
    <name type="scientific">Gemmata palustris</name>
    <dbReference type="NCBI Taxonomy" id="2822762"/>
    <lineage>
        <taxon>Bacteria</taxon>
        <taxon>Pseudomonadati</taxon>
        <taxon>Planctomycetota</taxon>
        <taxon>Planctomycetia</taxon>
        <taxon>Gemmatales</taxon>
        <taxon>Gemmataceae</taxon>
        <taxon>Gemmata</taxon>
    </lineage>
</organism>
<keyword evidence="4" id="KW-1185">Reference proteome</keyword>
<keyword evidence="2" id="KW-1133">Transmembrane helix</keyword>
<reference evidence="3 4" key="1">
    <citation type="submission" date="2021-04" db="EMBL/GenBank/DDBJ databases">
        <authorList>
            <person name="Ivanova A."/>
        </authorList>
    </citation>
    <scope>NUCLEOTIDE SEQUENCE [LARGE SCALE GENOMIC DNA]</scope>
    <source>
        <strain evidence="3 4">G18</strain>
    </source>
</reference>
<dbReference type="EMBL" id="JAGKQQ010000001">
    <property type="protein sequence ID" value="MBP3960327.1"/>
    <property type="molecule type" value="Genomic_DNA"/>
</dbReference>
<feature type="transmembrane region" description="Helical" evidence="2">
    <location>
        <begin position="471"/>
        <end position="494"/>
    </location>
</feature>
<evidence type="ECO:0000313" key="3">
    <source>
        <dbReference type="EMBL" id="MBP3960327.1"/>
    </source>
</evidence>
<feature type="transmembrane region" description="Helical" evidence="2">
    <location>
        <begin position="227"/>
        <end position="254"/>
    </location>
</feature>
<keyword evidence="2" id="KW-0472">Membrane</keyword>
<feature type="compositionally biased region" description="Pro residues" evidence="1">
    <location>
        <begin position="22"/>
        <end position="36"/>
    </location>
</feature>
<sequence>MPAPDFLSGESADPPSSHSEPPSRPGEPPDGSPPQPTNTNADPPVPAPAPFRAAWPWVLCVIGLDYLSTLAYQPSIAFGAAGRLAPLVTVLIALVTLGFALPVYCYIAGRSPHGGGSTALLERVVPGWFGKLLLLVLLAFGAVDLVFTRTFSTATAAEHLTFNPHPQWQQALDDATRWGDTARAGLPDWAKRRSDGLWHRQTVVSLVILVLSTATGLLFFRGYTRNFIRLAALTVLVYLVMTLVVVGSGVAYLVDHPKLIASWWADVWSGNWRPGADAPSPGGWGALLGACIPLIPALCLGLSGFELTLMAMPLVRGRKDDDPQKPRGVIRNTRLLLTLAAVTMSTYLLTSTLVTTVLIPPGAQEVNGQAKYRSLAYLAHGGALSDGQSAIAMNPVFGLAFGTVYDAATVAILALAGLSFALTLASWIPPYLNRLGMEFSWSVKLGVLAYLFLALKFVLIAYYATDIDAHRAAYLTAVLALFAFAALAATVDVWQRRTARGWRKVLRVPPVFLLALATFGACTILVAWTRPVGAVVAGAFVALVLVLSVISRAWRSTEFRFEAFEFADKVTEHEWERLMAADLPILVPLRPGKHDLRAREIEVRTRHRIPGTLPIMFVLAEVADPSNFNQHPLVRIARDEGRVVIHITRCCSVAHAVAACALELAKTGGVPEVHFGWSVENPVTANLHFVLFGIGNVPWMVYTLIRRADVPDDRKPHVVVA</sequence>
<accession>A0ABS5C3S8</accession>
<gene>
    <name evidence="3" type="ORF">J8F10_34295</name>
</gene>